<evidence type="ECO:0000313" key="2">
    <source>
        <dbReference type="EMBL" id="MET3654335.1"/>
    </source>
</evidence>
<dbReference type="RefSeq" id="WP_354015692.1">
    <property type="nucleotide sequence ID" value="NZ_JBEPMU010000006.1"/>
</dbReference>
<dbReference type="InterPro" id="IPR051704">
    <property type="entry name" value="FAD_aromatic-hydroxylase"/>
</dbReference>
<accession>A0ABV2JZT0</accession>
<protein>
    <submittedName>
        <fullName evidence="2">2-polyprenyl-6-methoxyphenol hydroxylase-like FAD-dependent oxidoreductase</fullName>
    </submittedName>
</protein>
<dbReference type="Gene3D" id="3.50.50.60">
    <property type="entry name" value="FAD/NAD(P)-binding domain"/>
    <property type="match status" value="1"/>
</dbReference>
<name>A0ABV2JZT0_9GAMM</name>
<proteinExistence type="predicted"/>
<dbReference type="InterPro" id="IPR002938">
    <property type="entry name" value="FAD-bd"/>
</dbReference>
<evidence type="ECO:0000259" key="1">
    <source>
        <dbReference type="Pfam" id="PF01494"/>
    </source>
</evidence>
<dbReference type="Gene3D" id="3.30.9.10">
    <property type="entry name" value="D-Amino Acid Oxidase, subunit A, domain 2"/>
    <property type="match status" value="1"/>
</dbReference>
<dbReference type="Proteomes" id="UP001549184">
    <property type="component" value="Unassembled WGS sequence"/>
</dbReference>
<dbReference type="InterPro" id="IPR036188">
    <property type="entry name" value="FAD/NAD-bd_sf"/>
</dbReference>
<sequence length="376" mass="40785">MNKHALISGGGVSGLALAYWLTNAGFRVTVVERSPEWRAGGQAVDIRGVALDVVKAMGLRDAIADRRTRLRGMSTVDSQGNEIERTEERTFSAGRLDSADIEIFRDDLCQLLMDKAGSRVEYIWGDSVRALTQDADGVTVSFQHAAECRFDLVIGADGVYSNVRRLAFRHEDACVKPLGVVLALFTTPNLISLDHWQLIHREESLGCVIYPSFDHQQLRVSVGFGSEGVQVGRDDVAGQKAVVAAKSAHLGGIFLPLIDAMRDTSQFYYGELAQIHMPSWSQGRVVLAGDAAHCASPFSGQGTSLALVGALVLAGELGRTPDDVARAFAAYEQRMRPFVDINLALVDLERRGHVPDDQLTRAKNGIVLDDLLNAAA</sequence>
<dbReference type="EMBL" id="JBEPMU010000006">
    <property type="protein sequence ID" value="MET3654335.1"/>
    <property type="molecule type" value="Genomic_DNA"/>
</dbReference>
<keyword evidence="3" id="KW-1185">Reference proteome</keyword>
<dbReference type="PANTHER" id="PTHR46865">
    <property type="entry name" value="OXIDOREDUCTASE-RELATED"/>
    <property type="match status" value="1"/>
</dbReference>
<comment type="caution">
    <text evidence="2">The sequence shown here is derived from an EMBL/GenBank/DDBJ whole genome shotgun (WGS) entry which is preliminary data.</text>
</comment>
<reference evidence="2 3" key="1">
    <citation type="submission" date="2024-06" db="EMBL/GenBank/DDBJ databases">
        <title>Sorghum-associated microbial communities from plants grown in Nebraska, USA.</title>
        <authorList>
            <person name="Schachtman D."/>
        </authorList>
    </citation>
    <scope>NUCLEOTIDE SEQUENCE [LARGE SCALE GENOMIC DNA]</scope>
    <source>
        <strain evidence="2 3">1073</strain>
    </source>
</reference>
<feature type="domain" description="FAD-binding" evidence="1">
    <location>
        <begin position="5"/>
        <end position="320"/>
    </location>
</feature>
<dbReference type="PANTHER" id="PTHR46865:SF2">
    <property type="entry name" value="MONOOXYGENASE"/>
    <property type="match status" value="1"/>
</dbReference>
<dbReference type="Pfam" id="PF01494">
    <property type="entry name" value="FAD_binding_3"/>
    <property type="match status" value="1"/>
</dbReference>
<gene>
    <name evidence="2" type="ORF">ABIC75_004073</name>
</gene>
<organism evidence="2 3">
    <name type="scientific">Dyella japonica</name>
    <dbReference type="NCBI Taxonomy" id="231455"/>
    <lineage>
        <taxon>Bacteria</taxon>
        <taxon>Pseudomonadati</taxon>
        <taxon>Pseudomonadota</taxon>
        <taxon>Gammaproteobacteria</taxon>
        <taxon>Lysobacterales</taxon>
        <taxon>Rhodanobacteraceae</taxon>
        <taxon>Dyella</taxon>
    </lineage>
</organism>
<dbReference type="PRINTS" id="PR00420">
    <property type="entry name" value="RNGMNOXGNASE"/>
</dbReference>
<dbReference type="SUPFAM" id="SSF51905">
    <property type="entry name" value="FAD/NAD(P)-binding domain"/>
    <property type="match status" value="1"/>
</dbReference>
<evidence type="ECO:0000313" key="3">
    <source>
        <dbReference type="Proteomes" id="UP001549184"/>
    </source>
</evidence>